<dbReference type="Pfam" id="PF00085">
    <property type="entry name" value="Thioredoxin"/>
    <property type="match status" value="1"/>
</dbReference>
<feature type="region of interest" description="Disordered" evidence="3">
    <location>
        <begin position="193"/>
        <end position="213"/>
    </location>
</feature>
<sequence length="213" mass="22650">MPTAILSSQQFANTLGANTLVVVDFHATWCGPCKQIAPIFEQLASTHEKKGRVAFVKVDTDACPEVARSYQVTAMPTFIFFLSGTESTRIRGADPSRLRSEIDRHVTLASKLPGGTAPGFTGKGRTLADAEVEKKADIPKPRVIERQAAAAGRAAGGAVGGGFDIVQFFKNLVWAIQLYFVSLFSLEPKKSAEEWAGQGGPGVGGVKGKGRTL</sequence>
<evidence type="ECO:0000256" key="2">
    <source>
        <dbReference type="ARBA" id="ARBA00023157"/>
    </source>
</evidence>
<evidence type="ECO:0000256" key="3">
    <source>
        <dbReference type="SAM" id="MobiDB-lite"/>
    </source>
</evidence>
<dbReference type="CDD" id="cd02947">
    <property type="entry name" value="TRX_family"/>
    <property type="match status" value="1"/>
</dbReference>
<keyword evidence="2" id="KW-1015">Disulfide bond</keyword>
<organism evidence="5 6">
    <name type="scientific">Ascobolus immersus RN42</name>
    <dbReference type="NCBI Taxonomy" id="1160509"/>
    <lineage>
        <taxon>Eukaryota</taxon>
        <taxon>Fungi</taxon>
        <taxon>Dikarya</taxon>
        <taxon>Ascomycota</taxon>
        <taxon>Pezizomycotina</taxon>
        <taxon>Pezizomycetes</taxon>
        <taxon>Pezizales</taxon>
        <taxon>Ascobolaceae</taxon>
        <taxon>Ascobolus</taxon>
    </lineage>
</organism>
<dbReference type="EMBL" id="ML119697">
    <property type="protein sequence ID" value="RPA79589.1"/>
    <property type="molecule type" value="Genomic_DNA"/>
</dbReference>
<gene>
    <name evidence="5" type="ORF">BJ508DRAFT_415851</name>
</gene>
<reference evidence="5 6" key="1">
    <citation type="journal article" date="2018" name="Nat. Ecol. Evol.">
        <title>Pezizomycetes genomes reveal the molecular basis of ectomycorrhizal truffle lifestyle.</title>
        <authorList>
            <person name="Murat C."/>
            <person name="Payen T."/>
            <person name="Noel B."/>
            <person name="Kuo A."/>
            <person name="Morin E."/>
            <person name="Chen J."/>
            <person name="Kohler A."/>
            <person name="Krizsan K."/>
            <person name="Balestrini R."/>
            <person name="Da Silva C."/>
            <person name="Montanini B."/>
            <person name="Hainaut M."/>
            <person name="Levati E."/>
            <person name="Barry K.W."/>
            <person name="Belfiori B."/>
            <person name="Cichocki N."/>
            <person name="Clum A."/>
            <person name="Dockter R.B."/>
            <person name="Fauchery L."/>
            <person name="Guy J."/>
            <person name="Iotti M."/>
            <person name="Le Tacon F."/>
            <person name="Lindquist E.A."/>
            <person name="Lipzen A."/>
            <person name="Malagnac F."/>
            <person name="Mello A."/>
            <person name="Molinier V."/>
            <person name="Miyauchi S."/>
            <person name="Poulain J."/>
            <person name="Riccioni C."/>
            <person name="Rubini A."/>
            <person name="Sitrit Y."/>
            <person name="Splivallo R."/>
            <person name="Traeger S."/>
            <person name="Wang M."/>
            <person name="Zifcakova L."/>
            <person name="Wipf D."/>
            <person name="Zambonelli A."/>
            <person name="Paolocci F."/>
            <person name="Nowrousian M."/>
            <person name="Ottonello S."/>
            <person name="Baldrian P."/>
            <person name="Spatafora J.W."/>
            <person name="Henrissat B."/>
            <person name="Nagy L.G."/>
            <person name="Aury J.M."/>
            <person name="Wincker P."/>
            <person name="Grigoriev I.V."/>
            <person name="Bonfante P."/>
            <person name="Martin F.M."/>
        </authorList>
    </citation>
    <scope>NUCLEOTIDE SEQUENCE [LARGE SCALE GENOMIC DNA]</scope>
    <source>
        <strain evidence="5 6">RN42</strain>
    </source>
</reference>
<dbReference type="PANTHER" id="PTHR46115">
    <property type="entry name" value="THIOREDOXIN-LIKE PROTEIN 1"/>
    <property type="match status" value="1"/>
</dbReference>
<comment type="similarity">
    <text evidence="1">Belongs to the thioredoxin family.</text>
</comment>
<evidence type="ECO:0000313" key="6">
    <source>
        <dbReference type="Proteomes" id="UP000275078"/>
    </source>
</evidence>
<dbReference type="AlphaFoldDB" id="A0A3N4I0U1"/>
<protein>
    <submittedName>
        <fullName evidence="5">Thioredoxin-domain-containing protein</fullName>
    </submittedName>
</protein>
<accession>A0A3N4I0U1</accession>
<dbReference type="InterPro" id="IPR013766">
    <property type="entry name" value="Thioredoxin_domain"/>
</dbReference>
<dbReference type="Proteomes" id="UP000275078">
    <property type="component" value="Unassembled WGS sequence"/>
</dbReference>
<dbReference type="PRINTS" id="PR00421">
    <property type="entry name" value="THIOREDOXIN"/>
</dbReference>
<dbReference type="STRING" id="1160509.A0A3N4I0U1"/>
<evidence type="ECO:0000259" key="4">
    <source>
        <dbReference type="PROSITE" id="PS51352"/>
    </source>
</evidence>
<feature type="domain" description="Thioredoxin" evidence="4">
    <location>
        <begin position="1"/>
        <end position="107"/>
    </location>
</feature>
<evidence type="ECO:0000256" key="1">
    <source>
        <dbReference type="ARBA" id="ARBA00008987"/>
    </source>
</evidence>
<keyword evidence="6" id="KW-1185">Reference proteome</keyword>
<proteinExistence type="inferred from homology"/>
<dbReference type="InterPro" id="IPR017937">
    <property type="entry name" value="Thioredoxin_CS"/>
</dbReference>
<dbReference type="PROSITE" id="PS00194">
    <property type="entry name" value="THIOREDOXIN_1"/>
    <property type="match status" value="1"/>
</dbReference>
<dbReference type="PROSITE" id="PS51352">
    <property type="entry name" value="THIOREDOXIN_2"/>
    <property type="match status" value="1"/>
</dbReference>
<dbReference type="OrthoDB" id="19690at2759"/>
<dbReference type="SUPFAM" id="SSF52833">
    <property type="entry name" value="Thioredoxin-like"/>
    <property type="match status" value="1"/>
</dbReference>
<name>A0A3N4I0U1_ASCIM</name>
<feature type="compositionally biased region" description="Gly residues" evidence="3">
    <location>
        <begin position="197"/>
        <end position="207"/>
    </location>
</feature>
<evidence type="ECO:0000313" key="5">
    <source>
        <dbReference type="EMBL" id="RPA79589.1"/>
    </source>
</evidence>
<dbReference type="InterPro" id="IPR036249">
    <property type="entry name" value="Thioredoxin-like_sf"/>
</dbReference>
<dbReference type="Gene3D" id="3.40.30.10">
    <property type="entry name" value="Glutaredoxin"/>
    <property type="match status" value="1"/>
</dbReference>